<comment type="catalytic activity">
    <reaction evidence="1 12 13">
        <text>Endonucleolytic cleavage to 5'-phosphomonoester.</text>
        <dbReference type="EC" id="3.1.26.4"/>
    </reaction>
</comment>
<evidence type="ECO:0000313" key="16">
    <source>
        <dbReference type="Proteomes" id="UP000235122"/>
    </source>
</evidence>
<comment type="caution">
    <text evidence="15">The sequence shown here is derived from an EMBL/GenBank/DDBJ whole genome shotgun (WGS) entry which is preliminary data.</text>
</comment>
<dbReference type="GO" id="GO:0006298">
    <property type="term" value="P:mismatch repair"/>
    <property type="evidence" value="ECO:0007669"/>
    <property type="project" value="TreeGrafter"/>
</dbReference>
<evidence type="ECO:0000256" key="7">
    <source>
        <dbReference type="ARBA" id="ARBA00022722"/>
    </source>
</evidence>
<dbReference type="AlphaFoldDB" id="A0A2I1IP96"/>
<dbReference type="InterPro" id="IPR036397">
    <property type="entry name" value="RNaseH_sf"/>
</dbReference>
<keyword evidence="8 12" id="KW-0479">Metal-binding</keyword>
<evidence type="ECO:0000259" key="14">
    <source>
        <dbReference type="PROSITE" id="PS51975"/>
    </source>
</evidence>
<gene>
    <name evidence="15" type="ORF">CYJ19_04760</name>
</gene>
<evidence type="ECO:0000256" key="9">
    <source>
        <dbReference type="ARBA" id="ARBA00022759"/>
    </source>
</evidence>
<dbReference type="Pfam" id="PF01351">
    <property type="entry name" value="RNase_HII"/>
    <property type="match status" value="1"/>
</dbReference>
<comment type="similarity">
    <text evidence="5 13">Belongs to the RNase HII family.</text>
</comment>
<sequence>MIHPTRQIELELASRYGVVAAMDEVGRGAIAGPVGVGCVLVRAQMGPVPEGLADSKLLRPKARCALVKLIQDWVCEYGLGYASNEEIDRWGIVAALRLAGRRALAQVSAPGVVLLDGSHNWLSVPDPDLLTPADHPDLDPSLPSVPPVVTQVKGDANCAAVAAASVLIKVARDRIMEQLVDPGYDWASNKGYASKAHKLGLQTLGVSPFHRRSWHLPGI</sequence>
<feature type="binding site" evidence="12">
    <location>
        <position position="24"/>
    </location>
    <ligand>
        <name>a divalent metal cation</name>
        <dbReference type="ChEBI" id="CHEBI:60240"/>
    </ligand>
</feature>
<dbReference type="PANTHER" id="PTHR10954">
    <property type="entry name" value="RIBONUCLEASE H2 SUBUNIT A"/>
    <property type="match status" value="1"/>
</dbReference>
<evidence type="ECO:0000256" key="8">
    <source>
        <dbReference type="ARBA" id="ARBA00022723"/>
    </source>
</evidence>
<comment type="cofactor">
    <cofactor evidence="12">
        <name>Mn(2+)</name>
        <dbReference type="ChEBI" id="CHEBI:29035"/>
    </cofactor>
    <cofactor evidence="12">
        <name>Mg(2+)</name>
        <dbReference type="ChEBI" id="CHEBI:18420"/>
    </cofactor>
    <text evidence="12">Manganese or magnesium. Binds 1 divalent metal ion per monomer in the absence of substrate. May bind a second metal ion after substrate binding.</text>
</comment>
<keyword evidence="11" id="KW-0464">Manganese</keyword>
<comment type="function">
    <text evidence="3 13">Endonuclease that specifically degrades the RNA of RNA-DNA hybrids.</text>
</comment>
<dbReference type="GO" id="GO:0003723">
    <property type="term" value="F:RNA binding"/>
    <property type="evidence" value="ECO:0007669"/>
    <property type="project" value="UniProtKB-UniRule"/>
</dbReference>
<proteinExistence type="inferred from homology"/>
<dbReference type="PANTHER" id="PTHR10954:SF18">
    <property type="entry name" value="RIBONUCLEASE HII"/>
    <property type="match status" value="1"/>
</dbReference>
<evidence type="ECO:0000256" key="3">
    <source>
        <dbReference type="ARBA" id="ARBA00004065"/>
    </source>
</evidence>
<dbReference type="PROSITE" id="PS51975">
    <property type="entry name" value="RNASE_H_2"/>
    <property type="match status" value="1"/>
</dbReference>
<dbReference type="SUPFAM" id="SSF53098">
    <property type="entry name" value="Ribonuclease H-like"/>
    <property type="match status" value="1"/>
</dbReference>
<evidence type="ECO:0000256" key="4">
    <source>
        <dbReference type="ARBA" id="ARBA00004496"/>
    </source>
</evidence>
<evidence type="ECO:0000256" key="13">
    <source>
        <dbReference type="RuleBase" id="RU003515"/>
    </source>
</evidence>
<feature type="binding site" evidence="12">
    <location>
        <position position="23"/>
    </location>
    <ligand>
        <name>a divalent metal cation</name>
        <dbReference type="ChEBI" id="CHEBI:60240"/>
    </ligand>
</feature>
<dbReference type="InterPro" id="IPR001352">
    <property type="entry name" value="RNase_HII/HIII"/>
</dbReference>
<dbReference type="GO" id="GO:0046872">
    <property type="term" value="F:metal ion binding"/>
    <property type="evidence" value="ECO:0007669"/>
    <property type="project" value="UniProtKB-KW"/>
</dbReference>
<dbReference type="EMBL" id="PKKO01000002">
    <property type="protein sequence ID" value="PKY72947.1"/>
    <property type="molecule type" value="Genomic_DNA"/>
</dbReference>
<dbReference type="CDD" id="cd07182">
    <property type="entry name" value="RNase_HII_bacteria_HII_like"/>
    <property type="match status" value="1"/>
</dbReference>
<dbReference type="GO" id="GO:0005737">
    <property type="term" value="C:cytoplasm"/>
    <property type="evidence" value="ECO:0007669"/>
    <property type="project" value="UniProtKB-SubCell"/>
</dbReference>
<keyword evidence="16" id="KW-1185">Reference proteome</keyword>
<dbReference type="NCBIfam" id="NF000595">
    <property type="entry name" value="PRK00015.1-3"/>
    <property type="match status" value="1"/>
</dbReference>
<keyword evidence="6" id="KW-0963">Cytoplasm</keyword>
<evidence type="ECO:0000256" key="5">
    <source>
        <dbReference type="ARBA" id="ARBA00007383"/>
    </source>
</evidence>
<feature type="domain" description="RNase H type-2" evidence="14">
    <location>
        <begin position="17"/>
        <end position="219"/>
    </location>
</feature>
<dbReference type="GeneID" id="35866574"/>
<keyword evidence="10 12" id="KW-0378">Hydrolase</keyword>
<dbReference type="RefSeq" id="WP_024332083.1">
    <property type="nucleotide sequence ID" value="NZ_JASOXK010000008.1"/>
</dbReference>
<evidence type="ECO:0000256" key="10">
    <source>
        <dbReference type="ARBA" id="ARBA00022801"/>
    </source>
</evidence>
<evidence type="ECO:0000256" key="2">
    <source>
        <dbReference type="ARBA" id="ARBA00001946"/>
    </source>
</evidence>
<evidence type="ECO:0000256" key="11">
    <source>
        <dbReference type="ARBA" id="ARBA00023211"/>
    </source>
</evidence>
<keyword evidence="7 12" id="KW-0540">Nuclease</keyword>
<comment type="cofactor">
    <cofactor evidence="2">
        <name>Mg(2+)</name>
        <dbReference type="ChEBI" id="CHEBI:18420"/>
    </cofactor>
</comment>
<dbReference type="GO" id="GO:0032299">
    <property type="term" value="C:ribonuclease H2 complex"/>
    <property type="evidence" value="ECO:0007669"/>
    <property type="project" value="TreeGrafter"/>
</dbReference>
<evidence type="ECO:0000256" key="1">
    <source>
        <dbReference type="ARBA" id="ARBA00000077"/>
    </source>
</evidence>
<comment type="subcellular location">
    <subcellularLocation>
        <location evidence="4">Cytoplasm</location>
    </subcellularLocation>
</comment>
<dbReference type="InterPro" id="IPR022898">
    <property type="entry name" value="RNase_HII"/>
</dbReference>
<dbReference type="EC" id="3.1.26.4" evidence="13"/>
<evidence type="ECO:0000256" key="12">
    <source>
        <dbReference type="PROSITE-ProRule" id="PRU01319"/>
    </source>
</evidence>
<organism evidence="15 16">
    <name type="scientific">Winkia neuii</name>
    <dbReference type="NCBI Taxonomy" id="33007"/>
    <lineage>
        <taxon>Bacteria</taxon>
        <taxon>Bacillati</taxon>
        <taxon>Actinomycetota</taxon>
        <taxon>Actinomycetes</taxon>
        <taxon>Actinomycetales</taxon>
        <taxon>Actinomycetaceae</taxon>
        <taxon>Winkia</taxon>
    </lineage>
</organism>
<reference evidence="15 16" key="1">
    <citation type="submission" date="2017-12" db="EMBL/GenBank/DDBJ databases">
        <title>Phylogenetic diversity of female urinary microbiome.</title>
        <authorList>
            <person name="Thomas-White K."/>
            <person name="Wolfe A.J."/>
        </authorList>
    </citation>
    <scope>NUCLEOTIDE SEQUENCE [LARGE SCALE GENOMIC DNA]</scope>
    <source>
        <strain evidence="15 16">UMB0402</strain>
    </source>
</reference>
<dbReference type="STRING" id="33007.HMPREF3198_01268"/>
<dbReference type="Gene3D" id="3.30.420.10">
    <property type="entry name" value="Ribonuclease H-like superfamily/Ribonuclease H"/>
    <property type="match status" value="1"/>
</dbReference>
<name>A0A2I1IP96_9ACTO</name>
<dbReference type="InterPro" id="IPR024567">
    <property type="entry name" value="RNase_HII/HIII_dom"/>
</dbReference>
<dbReference type="Proteomes" id="UP000235122">
    <property type="component" value="Unassembled WGS sequence"/>
</dbReference>
<evidence type="ECO:0000256" key="6">
    <source>
        <dbReference type="ARBA" id="ARBA00022490"/>
    </source>
</evidence>
<accession>A0A2I1IP96</accession>
<dbReference type="GO" id="GO:0004523">
    <property type="term" value="F:RNA-DNA hybrid ribonuclease activity"/>
    <property type="evidence" value="ECO:0007669"/>
    <property type="project" value="UniProtKB-UniRule"/>
</dbReference>
<dbReference type="GO" id="GO:0043137">
    <property type="term" value="P:DNA replication, removal of RNA primer"/>
    <property type="evidence" value="ECO:0007669"/>
    <property type="project" value="TreeGrafter"/>
</dbReference>
<feature type="binding site" evidence="12">
    <location>
        <position position="116"/>
    </location>
    <ligand>
        <name>a divalent metal cation</name>
        <dbReference type="ChEBI" id="CHEBI:60240"/>
    </ligand>
</feature>
<keyword evidence="9 12" id="KW-0255">Endonuclease</keyword>
<evidence type="ECO:0000313" key="15">
    <source>
        <dbReference type="EMBL" id="PKY72947.1"/>
    </source>
</evidence>
<dbReference type="InterPro" id="IPR012337">
    <property type="entry name" value="RNaseH-like_sf"/>
</dbReference>
<protein>
    <recommendedName>
        <fullName evidence="13">Ribonuclease</fullName>
        <ecNumber evidence="13">3.1.26.4</ecNumber>
    </recommendedName>
</protein>